<evidence type="ECO:0000256" key="5">
    <source>
        <dbReference type="ARBA" id="ARBA00022490"/>
    </source>
</evidence>
<proteinExistence type="inferred from homology"/>
<reference evidence="25 26" key="1">
    <citation type="submission" date="2019-04" db="EMBL/GenBank/DDBJ databases">
        <authorList>
            <person name="Van Vliet M D."/>
        </authorList>
    </citation>
    <scope>NUCLEOTIDE SEQUENCE [LARGE SCALE GENOMIC DNA]</scope>
    <source>
        <strain evidence="25 26">F1</strain>
    </source>
</reference>
<comment type="catalytic activity">
    <reaction evidence="13">
        <text>(5Z,8Z,11Z,14Z)-eicosatetraenoyl-CoA + H2O = (5Z,8Z,11Z,14Z)-eicosatetraenoate + CoA + H(+)</text>
        <dbReference type="Rhea" id="RHEA:40151"/>
        <dbReference type="ChEBI" id="CHEBI:15377"/>
        <dbReference type="ChEBI" id="CHEBI:15378"/>
        <dbReference type="ChEBI" id="CHEBI:32395"/>
        <dbReference type="ChEBI" id="CHEBI:57287"/>
        <dbReference type="ChEBI" id="CHEBI:57368"/>
    </reaction>
    <physiologicalReaction direction="left-to-right" evidence="13">
        <dbReference type="Rhea" id="RHEA:40152"/>
    </physiologicalReaction>
</comment>
<keyword evidence="7" id="KW-0378">Hydrolase</keyword>
<keyword evidence="6" id="KW-0053">Apoptosis</keyword>
<feature type="domain" description="Thioesterase" evidence="24">
    <location>
        <begin position="47"/>
        <end position="100"/>
    </location>
</feature>
<comment type="catalytic activity">
    <reaction evidence="14">
        <text>(9Z)-octadecenoyl-CoA + H2O = (9Z)-octadecenoate + CoA + H(+)</text>
        <dbReference type="Rhea" id="RHEA:40139"/>
        <dbReference type="ChEBI" id="CHEBI:15377"/>
        <dbReference type="ChEBI" id="CHEBI:15378"/>
        <dbReference type="ChEBI" id="CHEBI:30823"/>
        <dbReference type="ChEBI" id="CHEBI:57287"/>
        <dbReference type="ChEBI" id="CHEBI:57387"/>
    </reaction>
    <physiologicalReaction direction="left-to-right" evidence="14">
        <dbReference type="Rhea" id="RHEA:40140"/>
    </physiologicalReaction>
</comment>
<keyword evidence="9" id="KW-0809">Transit peptide</keyword>
<dbReference type="InterPro" id="IPR029069">
    <property type="entry name" value="HotDog_dom_sf"/>
</dbReference>
<comment type="similarity">
    <text evidence="15">Belongs to the THEM4/THEM5 thioesterase family.</text>
</comment>
<organism evidence="25 26">
    <name type="scientific">Pontiella desulfatans</name>
    <dbReference type="NCBI Taxonomy" id="2750659"/>
    <lineage>
        <taxon>Bacteria</taxon>
        <taxon>Pseudomonadati</taxon>
        <taxon>Kiritimatiellota</taxon>
        <taxon>Kiritimatiellia</taxon>
        <taxon>Kiritimatiellales</taxon>
        <taxon>Pontiellaceae</taxon>
        <taxon>Pontiella</taxon>
    </lineage>
</organism>
<dbReference type="GO" id="GO:0016020">
    <property type="term" value="C:membrane"/>
    <property type="evidence" value="ECO:0007669"/>
    <property type="project" value="UniProtKB-SubCell"/>
</dbReference>
<evidence type="ECO:0000256" key="6">
    <source>
        <dbReference type="ARBA" id="ARBA00022703"/>
    </source>
</evidence>
<keyword evidence="12" id="KW-0966">Cell projection</keyword>
<sequence length="135" mass="15131">MPENEHRNCLLCGDLNPRSLGLRFEPHGDDGVRAEFQGHEDLQGYDGILHGGIIASLLDSAMTHCLFHRKVRAVTGDLQIRYKHSIPCNSTVDVQAKLVESHPPLHRLKARILMGRKTMARGEARFMEIDKKAAP</sequence>
<evidence type="ECO:0000256" key="18">
    <source>
        <dbReference type="ARBA" id="ARBA00043210"/>
    </source>
</evidence>
<dbReference type="InterPro" id="IPR006683">
    <property type="entry name" value="Thioestr_dom"/>
</dbReference>
<evidence type="ECO:0000256" key="14">
    <source>
        <dbReference type="ARBA" id="ARBA00037002"/>
    </source>
</evidence>
<dbReference type="Proteomes" id="UP000366872">
    <property type="component" value="Unassembled WGS sequence"/>
</dbReference>
<evidence type="ECO:0000256" key="12">
    <source>
        <dbReference type="ARBA" id="ARBA00023273"/>
    </source>
</evidence>
<dbReference type="PANTHER" id="PTHR12418">
    <property type="entry name" value="ACYL-COENZYME A THIOESTERASE THEM4"/>
    <property type="match status" value="1"/>
</dbReference>
<evidence type="ECO:0000256" key="1">
    <source>
        <dbReference type="ARBA" id="ARBA00004170"/>
    </source>
</evidence>
<evidence type="ECO:0000313" key="26">
    <source>
        <dbReference type="Proteomes" id="UP000366872"/>
    </source>
</evidence>
<keyword evidence="26" id="KW-1185">Reference proteome</keyword>
<dbReference type="Pfam" id="PF03061">
    <property type="entry name" value="4HBT"/>
    <property type="match status" value="1"/>
</dbReference>
<name>A0A6C2U9Z6_PONDE</name>
<dbReference type="GO" id="GO:0016790">
    <property type="term" value="F:thiolester hydrolase activity"/>
    <property type="evidence" value="ECO:0007669"/>
    <property type="project" value="UniProtKB-ARBA"/>
</dbReference>
<dbReference type="InterPro" id="IPR052365">
    <property type="entry name" value="THEM4/THEM5_acyl-CoA_thioest"/>
</dbReference>
<evidence type="ECO:0000256" key="17">
    <source>
        <dbReference type="ARBA" id="ARBA00040123"/>
    </source>
</evidence>
<dbReference type="AlphaFoldDB" id="A0A6C2U9Z6"/>
<dbReference type="GO" id="GO:0006631">
    <property type="term" value="P:fatty acid metabolic process"/>
    <property type="evidence" value="ECO:0007669"/>
    <property type="project" value="UniProtKB-KW"/>
</dbReference>
<evidence type="ECO:0000256" key="9">
    <source>
        <dbReference type="ARBA" id="ARBA00022946"/>
    </source>
</evidence>
<evidence type="ECO:0000313" key="25">
    <source>
        <dbReference type="EMBL" id="VGO16815.1"/>
    </source>
</evidence>
<evidence type="ECO:0000256" key="22">
    <source>
        <dbReference type="ARBA" id="ARBA00048074"/>
    </source>
</evidence>
<evidence type="ECO:0000256" key="10">
    <source>
        <dbReference type="ARBA" id="ARBA00023098"/>
    </source>
</evidence>
<comment type="catalytic activity">
    <reaction evidence="20">
        <text>hexadecanoyl-CoA + H2O = hexadecanoate + CoA + H(+)</text>
        <dbReference type="Rhea" id="RHEA:16645"/>
        <dbReference type="ChEBI" id="CHEBI:7896"/>
        <dbReference type="ChEBI" id="CHEBI:15377"/>
        <dbReference type="ChEBI" id="CHEBI:15378"/>
        <dbReference type="ChEBI" id="CHEBI:57287"/>
        <dbReference type="ChEBI" id="CHEBI:57379"/>
        <dbReference type="EC" id="3.1.2.2"/>
    </reaction>
    <physiologicalReaction direction="left-to-right" evidence="20">
        <dbReference type="Rhea" id="RHEA:16646"/>
    </physiologicalReaction>
</comment>
<dbReference type="SUPFAM" id="SSF54637">
    <property type="entry name" value="Thioesterase/thiol ester dehydrase-isomerase"/>
    <property type="match status" value="1"/>
</dbReference>
<protein>
    <recommendedName>
        <fullName evidence="17">Acyl-coenzyme A thioesterase THEM4</fullName>
        <ecNumber evidence="16">3.1.2.2</ecNumber>
    </recommendedName>
    <alternativeName>
        <fullName evidence="18">Thioesterase superfamily member 4</fullName>
    </alternativeName>
</protein>
<comment type="catalytic activity">
    <reaction evidence="19">
        <text>octanoyl-CoA + H2O = octanoate + CoA + H(+)</text>
        <dbReference type="Rhea" id="RHEA:30143"/>
        <dbReference type="ChEBI" id="CHEBI:15377"/>
        <dbReference type="ChEBI" id="CHEBI:15378"/>
        <dbReference type="ChEBI" id="CHEBI:25646"/>
        <dbReference type="ChEBI" id="CHEBI:57287"/>
        <dbReference type="ChEBI" id="CHEBI:57386"/>
    </reaction>
    <physiologicalReaction direction="left-to-right" evidence="19">
        <dbReference type="Rhea" id="RHEA:30144"/>
    </physiologicalReaction>
</comment>
<evidence type="ECO:0000256" key="23">
    <source>
        <dbReference type="ARBA" id="ARBA00048180"/>
    </source>
</evidence>
<accession>A0A6C2U9Z6</accession>
<evidence type="ECO:0000256" key="16">
    <source>
        <dbReference type="ARBA" id="ARBA00038848"/>
    </source>
</evidence>
<keyword evidence="10" id="KW-0443">Lipid metabolism</keyword>
<keyword evidence="5" id="KW-0963">Cytoplasm</keyword>
<keyword evidence="11" id="KW-0472">Membrane</keyword>
<dbReference type="CDD" id="cd03443">
    <property type="entry name" value="PaaI_thioesterase"/>
    <property type="match status" value="1"/>
</dbReference>
<comment type="catalytic activity">
    <reaction evidence="23">
        <text>tetradecanoyl-CoA + H2O = tetradecanoate + CoA + H(+)</text>
        <dbReference type="Rhea" id="RHEA:40119"/>
        <dbReference type="ChEBI" id="CHEBI:15377"/>
        <dbReference type="ChEBI" id="CHEBI:15378"/>
        <dbReference type="ChEBI" id="CHEBI:30807"/>
        <dbReference type="ChEBI" id="CHEBI:57287"/>
        <dbReference type="ChEBI" id="CHEBI:57385"/>
    </reaction>
    <physiologicalReaction direction="left-to-right" evidence="23">
        <dbReference type="Rhea" id="RHEA:40120"/>
    </physiologicalReaction>
</comment>
<evidence type="ECO:0000256" key="13">
    <source>
        <dbReference type="ARBA" id="ARBA00035852"/>
    </source>
</evidence>
<keyword evidence="8" id="KW-0276">Fatty acid metabolism</keyword>
<gene>
    <name evidence="25" type="ORF">PDESU_05407</name>
</gene>
<evidence type="ECO:0000256" key="2">
    <source>
        <dbReference type="ARBA" id="ARBA00004496"/>
    </source>
</evidence>
<evidence type="ECO:0000259" key="24">
    <source>
        <dbReference type="Pfam" id="PF03061"/>
    </source>
</evidence>
<evidence type="ECO:0000256" key="4">
    <source>
        <dbReference type="ARBA" id="ARBA00022475"/>
    </source>
</evidence>
<dbReference type="EC" id="3.1.2.2" evidence="16"/>
<comment type="subcellular location">
    <subcellularLocation>
        <location evidence="3">Cell projection</location>
        <location evidence="3">Ruffle membrane</location>
    </subcellularLocation>
    <subcellularLocation>
        <location evidence="2">Cytoplasm</location>
    </subcellularLocation>
    <subcellularLocation>
        <location evidence="1">Membrane</location>
        <topology evidence="1">Peripheral membrane protein</topology>
    </subcellularLocation>
</comment>
<dbReference type="GO" id="GO:0005737">
    <property type="term" value="C:cytoplasm"/>
    <property type="evidence" value="ECO:0007669"/>
    <property type="project" value="UniProtKB-SubCell"/>
</dbReference>
<comment type="catalytic activity">
    <reaction evidence="21">
        <text>decanoyl-CoA + H2O = decanoate + CoA + H(+)</text>
        <dbReference type="Rhea" id="RHEA:40059"/>
        <dbReference type="ChEBI" id="CHEBI:15377"/>
        <dbReference type="ChEBI" id="CHEBI:15378"/>
        <dbReference type="ChEBI" id="CHEBI:27689"/>
        <dbReference type="ChEBI" id="CHEBI:57287"/>
        <dbReference type="ChEBI" id="CHEBI:61430"/>
    </reaction>
    <physiologicalReaction direction="left-to-right" evidence="21">
        <dbReference type="Rhea" id="RHEA:40060"/>
    </physiologicalReaction>
</comment>
<evidence type="ECO:0000256" key="19">
    <source>
        <dbReference type="ARBA" id="ARBA00047588"/>
    </source>
</evidence>
<evidence type="ECO:0000256" key="15">
    <source>
        <dbReference type="ARBA" id="ARBA00038456"/>
    </source>
</evidence>
<comment type="catalytic activity">
    <reaction evidence="22">
        <text>dodecanoyl-CoA + H2O = dodecanoate + CoA + H(+)</text>
        <dbReference type="Rhea" id="RHEA:30135"/>
        <dbReference type="ChEBI" id="CHEBI:15377"/>
        <dbReference type="ChEBI" id="CHEBI:15378"/>
        <dbReference type="ChEBI" id="CHEBI:18262"/>
        <dbReference type="ChEBI" id="CHEBI:57287"/>
        <dbReference type="ChEBI" id="CHEBI:57375"/>
    </reaction>
    <physiologicalReaction direction="left-to-right" evidence="22">
        <dbReference type="Rhea" id="RHEA:30136"/>
    </physiologicalReaction>
</comment>
<evidence type="ECO:0000256" key="11">
    <source>
        <dbReference type="ARBA" id="ARBA00023136"/>
    </source>
</evidence>
<evidence type="ECO:0000256" key="21">
    <source>
        <dbReference type="ARBA" id="ARBA00047969"/>
    </source>
</evidence>
<evidence type="ECO:0000256" key="3">
    <source>
        <dbReference type="ARBA" id="ARBA00004632"/>
    </source>
</evidence>
<dbReference type="Gene3D" id="3.10.129.10">
    <property type="entry name" value="Hotdog Thioesterase"/>
    <property type="match status" value="1"/>
</dbReference>
<keyword evidence="4" id="KW-1003">Cell membrane</keyword>
<dbReference type="RefSeq" id="WP_136082337.1">
    <property type="nucleotide sequence ID" value="NZ_CAAHFG010000004.1"/>
</dbReference>
<dbReference type="PANTHER" id="PTHR12418:SF19">
    <property type="entry name" value="ACYL-COENZYME A THIOESTERASE THEM4"/>
    <property type="match status" value="1"/>
</dbReference>
<evidence type="ECO:0000256" key="20">
    <source>
        <dbReference type="ARBA" id="ARBA00047734"/>
    </source>
</evidence>
<evidence type="ECO:0000256" key="8">
    <source>
        <dbReference type="ARBA" id="ARBA00022832"/>
    </source>
</evidence>
<dbReference type="EMBL" id="CAAHFG010000004">
    <property type="protein sequence ID" value="VGO16815.1"/>
    <property type="molecule type" value="Genomic_DNA"/>
</dbReference>
<evidence type="ECO:0000256" key="7">
    <source>
        <dbReference type="ARBA" id="ARBA00022801"/>
    </source>
</evidence>